<name>A0A6M8HW81_9PROT</name>
<gene>
    <name evidence="1" type="ORF">HN018_22805</name>
</gene>
<reference evidence="1 2" key="1">
    <citation type="journal article" date="2014" name="World J. Microbiol. Biotechnol.">
        <title>Biodiversity and physiological characteristics of Antarctic and Arctic lichens-associated bacteria.</title>
        <authorList>
            <person name="Lee Y.M."/>
            <person name="Kim E.H."/>
            <person name="Lee H.K."/>
            <person name="Hong S.G."/>
        </authorList>
    </citation>
    <scope>NUCLEOTIDE SEQUENCE [LARGE SCALE GENOMIC DNA]</scope>
    <source>
        <strain evidence="1 2">PAMC 26569</strain>
        <plasmid evidence="1">unnamed1</plasmid>
    </source>
</reference>
<dbReference type="KEGG" id="lck:HN018_22805"/>
<keyword evidence="2" id="KW-1185">Reference proteome</keyword>
<keyword evidence="1" id="KW-0614">Plasmid</keyword>
<evidence type="ECO:0000313" key="1">
    <source>
        <dbReference type="EMBL" id="QKE92869.1"/>
    </source>
</evidence>
<proteinExistence type="predicted"/>
<sequence length="113" mass="12907">MDTDRLTELDQPAVAVGTSGRAWNDDALARQMGWQRPAHRLCPARTRTRIPRCCWLDVSLGSIRLQLLELQLQLVEQPATALRRWAEPVALQLCDQQLEVRDHRLRTGCPRLG</sequence>
<geneLocation type="plasmid" evidence="1 2">
    <name>unnamed1</name>
</geneLocation>
<accession>A0A6M8HW81</accession>
<dbReference type="EMBL" id="CP053709">
    <property type="protein sequence ID" value="QKE92869.1"/>
    <property type="molecule type" value="Genomic_DNA"/>
</dbReference>
<organism evidence="1 2">
    <name type="scientific">Lichenicola cladoniae</name>
    <dbReference type="NCBI Taxonomy" id="1484109"/>
    <lineage>
        <taxon>Bacteria</taxon>
        <taxon>Pseudomonadati</taxon>
        <taxon>Pseudomonadota</taxon>
        <taxon>Alphaproteobacteria</taxon>
        <taxon>Acetobacterales</taxon>
        <taxon>Acetobacteraceae</taxon>
        <taxon>Lichenicola</taxon>
    </lineage>
</organism>
<protein>
    <submittedName>
        <fullName evidence="1">Uncharacterized protein</fullName>
    </submittedName>
</protein>
<dbReference type="Proteomes" id="UP000500767">
    <property type="component" value="Plasmid unnamed1"/>
</dbReference>
<evidence type="ECO:0000313" key="2">
    <source>
        <dbReference type="Proteomes" id="UP000500767"/>
    </source>
</evidence>
<dbReference type="AlphaFoldDB" id="A0A6M8HW81"/>